<dbReference type="Proteomes" id="UP000262832">
    <property type="component" value="Chromosome I"/>
</dbReference>
<comment type="function">
    <text evidence="6">Specifically methylates the guanine in position 1207 of 16S rRNA in the 30S particle.</text>
</comment>
<dbReference type="InterPro" id="IPR013675">
    <property type="entry name" value="Mtase_sm_N"/>
</dbReference>
<comment type="subunit">
    <text evidence="6">Monomer.</text>
</comment>
<proteinExistence type="inferred from homology"/>
<keyword evidence="2 6" id="KW-0698">rRNA processing</keyword>
<evidence type="ECO:0000259" key="7">
    <source>
        <dbReference type="Pfam" id="PF05175"/>
    </source>
</evidence>
<feature type="domain" description="Methyltransferase small" evidence="7">
    <location>
        <begin position="172"/>
        <end position="336"/>
    </location>
</feature>
<evidence type="ECO:0000256" key="6">
    <source>
        <dbReference type="HAMAP-Rule" id="MF_01862"/>
    </source>
</evidence>
<protein>
    <recommendedName>
        <fullName evidence="6">Ribosomal RNA small subunit methyltransferase C</fullName>
        <ecNumber evidence="6">2.1.1.172</ecNumber>
    </recommendedName>
    <alternativeName>
        <fullName evidence="6">16S rRNA m2G1207 methyltransferase</fullName>
    </alternativeName>
    <alternativeName>
        <fullName evidence="6">rRNA (guanine-N(2)-)-methyltransferase RsmC</fullName>
    </alternativeName>
</protein>
<comment type="subcellular location">
    <subcellularLocation>
        <location evidence="6">Cytoplasm</location>
    </subcellularLocation>
</comment>
<evidence type="ECO:0000313" key="9">
    <source>
        <dbReference type="EMBL" id="AXY00395.1"/>
    </source>
</evidence>
<reference evidence="9 10" key="1">
    <citation type="submission" date="2018-08" db="EMBL/GenBank/DDBJ databases">
        <title>Genomic taxonomy of the Vibrionaceae family.</title>
        <authorList>
            <person name="Gomez-Gil B."/>
            <person name="Tanaka M."/>
            <person name="Sawabe T."/>
            <person name="Enciso-Ibarra K."/>
        </authorList>
    </citation>
    <scope>NUCLEOTIDE SEQUENCE [LARGE SCALE GENOMIC DNA]</scope>
    <source>
        <strain evidence="9 10">CAIM 1831</strain>
    </source>
</reference>
<organism evidence="9 10">
    <name type="scientific">Vibrio alfacsensis</name>
    <dbReference type="NCBI Taxonomy" id="1074311"/>
    <lineage>
        <taxon>Bacteria</taxon>
        <taxon>Pseudomonadati</taxon>
        <taxon>Pseudomonadota</taxon>
        <taxon>Gammaproteobacteria</taxon>
        <taxon>Vibrionales</taxon>
        <taxon>Vibrionaceae</taxon>
        <taxon>Vibrio</taxon>
    </lineage>
</organism>
<evidence type="ECO:0000256" key="3">
    <source>
        <dbReference type="ARBA" id="ARBA00022603"/>
    </source>
</evidence>
<dbReference type="RefSeq" id="WP_128810257.1">
    <property type="nucleotide sequence ID" value="NZ_CP032093.1"/>
</dbReference>
<dbReference type="InterPro" id="IPR007848">
    <property type="entry name" value="Small_mtfrase_dom"/>
</dbReference>
<dbReference type="SUPFAM" id="SSF53335">
    <property type="entry name" value="S-adenosyl-L-methionine-dependent methyltransferases"/>
    <property type="match status" value="1"/>
</dbReference>
<gene>
    <name evidence="6 9" type="primary">rsmC</name>
    <name evidence="9" type="ORF">D1115_03260</name>
</gene>
<dbReference type="InterPro" id="IPR023543">
    <property type="entry name" value="rRNA_ssu_MeTfrase_C"/>
</dbReference>
<comment type="catalytic activity">
    <reaction evidence="6">
        <text>guanosine(1207) in 16S rRNA + S-adenosyl-L-methionine = N(2)-methylguanosine(1207) in 16S rRNA + S-adenosyl-L-homocysteine + H(+)</text>
        <dbReference type="Rhea" id="RHEA:42736"/>
        <dbReference type="Rhea" id="RHEA-COMP:10213"/>
        <dbReference type="Rhea" id="RHEA-COMP:10214"/>
        <dbReference type="ChEBI" id="CHEBI:15378"/>
        <dbReference type="ChEBI" id="CHEBI:57856"/>
        <dbReference type="ChEBI" id="CHEBI:59789"/>
        <dbReference type="ChEBI" id="CHEBI:74269"/>
        <dbReference type="ChEBI" id="CHEBI:74481"/>
        <dbReference type="EC" id="2.1.1.172"/>
    </reaction>
</comment>
<evidence type="ECO:0000256" key="5">
    <source>
        <dbReference type="ARBA" id="ARBA00022691"/>
    </source>
</evidence>
<dbReference type="EC" id="2.1.1.172" evidence="6"/>
<name>A0ABM6YRS4_9VIBR</name>
<keyword evidence="1 6" id="KW-0963">Cytoplasm</keyword>
<evidence type="ECO:0000256" key="1">
    <source>
        <dbReference type="ARBA" id="ARBA00022490"/>
    </source>
</evidence>
<dbReference type="Gene3D" id="3.40.50.150">
    <property type="entry name" value="Vaccinia Virus protein VP39"/>
    <property type="match status" value="2"/>
</dbReference>
<comment type="similarity">
    <text evidence="6">Belongs to the methyltransferase superfamily. RsmC family.</text>
</comment>
<keyword evidence="4 6" id="KW-0808">Transferase</keyword>
<evidence type="ECO:0000259" key="8">
    <source>
        <dbReference type="Pfam" id="PF08468"/>
    </source>
</evidence>
<dbReference type="InterPro" id="IPR046977">
    <property type="entry name" value="RsmC/RlmG"/>
</dbReference>
<dbReference type="CDD" id="cd02440">
    <property type="entry name" value="AdoMet_MTases"/>
    <property type="match status" value="1"/>
</dbReference>
<accession>A0ABM6YRS4</accession>
<sequence length="347" mass="38853">MSAYIAPSQIAQRQLEYFNGKHVLVAGEVEDLFPLELVNHCESVEVFTSNYSYFRQIRSSDKIRSHFGSEFDTDTQADMVLLYWPKAKAEAEYLLAMLMAKLGINTEIVVVGENRSGVKSIEKMFKEYGPVNKYDSARRCSFYWGTCLNEPKPFNQTDWFKSYVITLGEQSLTVKSLPGVFSHGEFDLGSRLLLETLPKLSGKVLDFGCGAGVLGAFMAKANPEIAIEMCDINAYAITSSQATLEANGLTGHVFASDIYSDASNNYRFIISNPPFHSGLDTNYNAAETLLGQAPHHMTRDGEMVIVANNFLKYPPIIEKAFNNCETLNKTTKFSIYYAKSHNPLLRR</sequence>
<keyword evidence="5 6" id="KW-0949">S-adenosyl-L-methionine</keyword>
<dbReference type="PROSITE" id="PS00092">
    <property type="entry name" value="N6_MTASE"/>
    <property type="match status" value="1"/>
</dbReference>
<dbReference type="InterPro" id="IPR002052">
    <property type="entry name" value="DNA_methylase_N6_adenine_CS"/>
</dbReference>
<dbReference type="Pfam" id="PF05175">
    <property type="entry name" value="MTS"/>
    <property type="match status" value="1"/>
</dbReference>
<dbReference type="InterPro" id="IPR029063">
    <property type="entry name" value="SAM-dependent_MTases_sf"/>
</dbReference>
<keyword evidence="10" id="KW-1185">Reference proteome</keyword>
<dbReference type="EMBL" id="CP032093">
    <property type="protein sequence ID" value="AXY00395.1"/>
    <property type="molecule type" value="Genomic_DNA"/>
</dbReference>
<feature type="domain" description="Methyltransferase small N-terminal" evidence="8">
    <location>
        <begin position="8"/>
        <end position="163"/>
    </location>
</feature>
<evidence type="ECO:0000256" key="2">
    <source>
        <dbReference type="ARBA" id="ARBA00022552"/>
    </source>
</evidence>
<evidence type="ECO:0000313" key="10">
    <source>
        <dbReference type="Proteomes" id="UP000262832"/>
    </source>
</evidence>
<dbReference type="NCBIfam" id="NF007023">
    <property type="entry name" value="PRK09489.1"/>
    <property type="match status" value="1"/>
</dbReference>
<dbReference type="PANTHER" id="PTHR47816:SF4">
    <property type="entry name" value="RIBOSOMAL RNA SMALL SUBUNIT METHYLTRANSFERASE C"/>
    <property type="match status" value="1"/>
</dbReference>
<evidence type="ECO:0000256" key="4">
    <source>
        <dbReference type="ARBA" id="ARBA00022679"/>
    </source>
</evidence>
<dbReference type="Pfam" id="PF08468">
    <property type="entry name" value="MTS_N"/>
    <property type="match status" value="1"/>
</dbReference>
<dbReference type="PANTHER" id="PTHR47816">
    <property type="entry name" value="RIBOSOMAL RNA SMALL SUBUNIT METHYLTRANSFERASE C"/>
    <property type="match status" value="1"/>
</dbReference>
<dbReference type="HAMAP" id="MF_01862">
    <property type="entry name" value="16SrRNA_methyltr_C"/>
    <property type="match status" value="1"/>
</dbReference>
<keyword evidence="3 6" id="KW-0489">Methyltransferase</keyword>